<dbReference type="Pfam" id="PF04472">
    <property type="entry name" value="SepF"/>
    <property type="match status" value="1"/>
</dbReference>
<accession>A0AAX4NFE2</accession>
<dbReference type="InterPro" id="IPR038594">
    <property type="entry name" value="SepF-like_sf"/>
</dbReference>
<dbReference type="RefSeq" id="WP_393971524.1">
    <property type="nucleotide sequence ID" value="NZ_CP133772.1"/>
</dbReference>
<dbReference type="InterPro" id="IPR007561">
    <property type="entry name" value="Cell_div_SepF/SepF-rel"/>
</dbReference>
<reference evidence="1 2" key="1">
    <citation type="submission" date="2023-09" db="EMBL/GenBank/DDBJ databases">
        <authorList>
            <person name="Golyshina O.V."/>
            <person name="Lunev E.A."/>
            <person name="Bargiela R."/>
            <person name="Gaines M.C."/>
            <person name="Daum B."/>
            <person name="Bale N.J."/>
            <person name="Koenen M."/>
            <person name="Sinninghe Damst J.S."/>
            <person name="Yakimov M."/>
            <person name="Golyshin P.N."/>
        </authorList>
    </citation>
    <scope>NUCLEOTIDE SEQUENCE [LARGE SCALE GENOMIC DNA]</scope>
    <source>
        <strain evidence="1 2">M1</strain>
    </source>
</reference>
<dbReference type="GO" id="GO:0051301">
    <property type="term" value="P:cell division"/>
    <property type="evidence" value="ECO:0007669"/>
    <property type="project" value="UniProtKB-KW"/>
</dbReference>
<name>A0AAX4NFE2_9ARCH</name>
<keyword evidence="1" id="KW-0131">Cell cycle</keyword>
<keyword evidence="2" id="KW-1185">Reference proteome</keyword>
<dbReference type="AlphaFoldDB" id="A0AAX4NFE2"/>
<dbReference type="PIRSF" id="PIRSF019313">
    <property type="entry name" value="UCP019313"/>
    <property type="match status" value="1"/>
</dbReference>
<gene>
    <name evidence="1" type="primary">sepF</name>
    <name evidence="1" type="ORF">OXIME_000083</name>
</gene>
<dbReference type="Proteomes" id="UP001451606">
    <property type="component" value="Chromosome"/>
</dbReference>
<keyword evidence="1" id="KW-0132">Cell division</keyword>
<organism evidence="1 2">
    <name type="scientific">Oxyplasma meridianum</name>
    <dbReference type="NCBI Taxonomy" id="3073602"/>
    <lineage>
        <taxon>Archaea</taxon>
        <taxon>Methanobacteriati</taxon>
        <taxon>Thermoplasmatota</taxon>
        <taxon>Thermoplasmata</taxon>
        <taxon>Thermoplasmatales</taxon>
        <taxon>Thermoplasmataceae</taxon>
        <taxon>Oxyplasma</taxon>
    </lineage>
</organism>
<evidence type="ECO:0000313" key="1">
    <source>
        <dbReference type="EMBL" id="WYX99551.1"/>
    </source>
</evidence>
<sequence length="123" mass="13876">MALLRKKSQSGSDRGKIEGRKFIDLNNFRFSDEKPDVTTTLKVAEIYRFEDVRRITDHVYGGNIVLLDCSNISNDDLLMRRVIEEVKAIGREANGDVAGLGKNIIAITPKGIVIDRNRIRAPY</sequence>
<protein>
    <submittedName>
        <fullName evidence="1">Cell division protein SepF</fullName>
    </submittedName>
</protein>
<evidence type="ECO:0000313" key="2">
    <source>
        <dbReference type="Proteomes" id="UP001451606"/>
    </source>
</evidence>
<dbReference type="GeneID" id="95966807"/>
<dbReference type="EMBL" id="CP133772">
    <property type="protein sequence ID" value="WYX99551.1"/>
    <property type="molecule type" value="Genomic_DNA"/>
</dbReference>
<proteinExistence type="predicted"/>
<dbReference type="Gene3D" id="3.30.110.150">
    <property type="entry name" value="SepF-like protein"/>
    <property type="match status" value="1"/>
</dbReference>
<dbReference type="KEGG" id="omr:OXIME_000083"/>
<dbReference type="InterPro" id="IPR012426">
    <property type="entry name" value="SepF_arc"/>
</dbReference>